<dbReference type="AlphaFoldDB" id="A0A6J6QAB3"/>
<gene>
    <name evidence="2" type="ORF">UFOPK2593_01043</name>
    <name evidence="3" type="ORF">UFOPK3492_00263</name>
    <name evidence="4" type="ORF">UFOPK4234_01409</name>
    <name evidence="5" type="ORF">UFOPK4295_01406</name>
</gene>
<dbReference type="EMBL" id="CAFBMD010000010">
    <property type="protein sequence ID" value="CAB4889961.1"/>
    <property type="molecule type" value="Genomic_DNA"/>
</dbReference>
<accession>A0A6J6QAB3</accession>
<evidence type="ECO:0000256" key="1">
    <source>
        <dbReference type="SAM" id="Phobius"/>
    </source>
</evidence>
<sequence length="243" mass="25723">MTTTTTGASTGAKKLLGGVLFVLVSVAAVAGVGLFLHSASADPQPILVATPMGNVDSPQGKINGASIELSVFADSESSNNIQNKEGSRPGYVTYGPSTHLQLPANSLITMTIKGYDGGEKLNNTFFSRVVGTVDGTMTVDGKQVKSLGEDQVQHTFTIHSLPTSTQPTLFVNIPVQIQSEETMGKFDEDGVLPTPIVTTFQFYTEGPGEYVWNCEYPCGDGTYAKFGAAMSRYGFMSGKVTVK</sequence>
<dbReference type="EMBL" id="CAFBQA010000106">
    <property type="protein sequence ID" value="CAB5042078.1"/>
    <property type="molecule type" value="Genomic_DNA"/>
</dbReference>
<feature type="transmembrane region" description="Helical" evidence="1">
    <location>
        <begin position="15"/>
        <end position="36"/>
    </location>
</feature>
<keyword evidence="1" id="KW-0812">Transmembrane</keyword>
<proteinExistence type="predicted"/>
<keyword evidence="1" id="KW-0472">Membrane</keyword>
<dbReference type="EMBL" id="CAEZXW010000070">
    <property type="protein sequence ID" value="CAB4708721.1"/>
    <property type="molecule type" value="Genomic_DNA"/>
</dbReference>
<name>A0A6J6QAB3_9ZZZZ</name>
<organism evidence="2">
    <name type="scientific">freshwater metagenome</name>
    <dbReference type="NCBI Taxonomy" id="449393"/>
    <lineage>
        <taxon>unclassified sequences</taxon>
        <taxon>metagenomes</taxon>
        <taxon>ecological metagenomes</taxon>
    </lineage>
</organism>
<evidence type="ECO:0000313" key="5">
    <source>
        <dbReference type="EMBL" id="CAB5055923.1"/>
    </source>
</evidence>
<evidence type="ECO:0000313" key="4">
    <source>
        <dbReference type="EMBL" id="CAB5042078.1"/>
    </source>
</evidence>
<protein>
    <submittedName>
        <fullName evidence="2">Unannotated protein</fullName>
    </submittedName>
</protein>
<reference evidence="2" key="1">
    <citation type="submission" date="2020-05" db="EMBL/GenBank/DDBJ databases">
        <authorList>
            <person name="Chiriac C."/>
            <person name="Salcher M."/>
            <person name="Ghai R."/>
            <person name="Kavagutti S V."/>
        </authorList>
    </citation>
    <scope>NUCLEOTIDE SEQUENCE</scope>
</reference>
<evidence type="ECO:0000313" key="2">
    <source>
        <dbReference type="EMBL" id="CAB4708721.1"/>
    </source>
</evidence>
<keyword evidence="1" id="KW-1133">Transmembrane helix</keyword>
<evidence type="ECO:0000313" key="3">
    <source>
        <dbReference type="EMBL" id="CAB4889961.1"/>
    </source>
</evidence>
<dbReference type="EMBL" id="CAFBQF010000097">
    <property type="protein sequence ID" value="CAB5055923.1"/>
    <property type="molecule type" value="Genomic_DNA"/>
</dbReference>